<reference evidence="2" key="1">
    <citation type="submission" date="2022-03" db="EMBL/GenBank/DDBJ databases">
        <authorList>
            <person name="Martin H S."/>
        </authorList>
    </citation>
    <scope>NUCLEOTIDE SEQUENCE</scope>
</reference>
<proteinExistence type="predicted"/>
<evidence type="ECO:0000313" key="2">
    <source>
        <dbReference type="EMBL" id="CAH2035908.1"/>
    </source>
</evidence>
<sequence>MRGNWMRSIIAIAGTRQLPATGCSEPGPVPPGAGGMCRGISAFGTAQRLAANAPYIRYGCMEGGGVPPTATESVTLSPGENEADTSLRRPTETHRRRKSCAPPLIDVDTERRRHSAGPQNAVKHSRELVLETTVAYKCPLEGAA</sequence>
<feature type="region of interest" description="Disordered" evidence="1">
    <location>
        <begin position="69"/>
        <end position="124"/>
    </location>
</feature>
<keyword evidence="3" id="KW-1185">Reference proteome</keyword>
<evidence type="ECO:0000313" key="3">
    <source>
        <dbReference type="Proteomes" id="UP000837857"/>
    </source>
</evidence>
<gene>
    <name evidence="2" type="ORF">IPOD504_LOCUS754</name>
</gene>
<accession>A0ABN8HRH5</accession>
<evidence type="ECO:0000256" key="1">
    <source>
        <dbReference type="SAM" id="MobiDB-lite"/>
    </source>
</evidence>
<feature type="non-terminal residue" evidence="2">
    <location>
        <position position="1"/>
    </location>
</feature>
<organism evidence="2 3">
    <name type="scientific">Iphiclides podalirius</name>
    <name type="common">scarce swallowtail</name>
    <dbReference type="NCBI Taxonomy" id="110791"/>
    <lineage>
        <taxon>Eukaryota</taxon>
        <taxon>Metazoa</taxon>
        <taxon>Ecdysozoa</taxon>
        <taxon>Arthropoda</taxon>
        <taxon>Hexapoda</taxon>
        <taxon>Insecta</taxon>
        <taxon>Pterygota</taxon>
        <taxon>Neoptera</taxon>
        <taxon>Endopterygota</taxon>
        <taxon>Lepidoptera</taxon>
        <taxon>Glossata</taxon>
        <taxon>Ditrysia</taxon>
        <taxon>Papilionoidea</taxon>
        <taxon>Papilionidae</taxon>
        <taxon>Papilioninae</taxon>
        <taxon>Iphiclides</taxon>
    </lineage>
</organism>
<dbReference type="Proteomes" id="UP000837857">
    <property type="component" value="Chromosome 1"/>
</dbReference>
<protein>
    <submittedName>
        <fullName evidence="2">Uncharacterized protein</fullName>
    </submittedName>
</protein>
<name>A0ABN8HRH5_9NEOP</name>
<dbReference type="EMBL" id="OW152813">
    <property type="protein sequence ID" value="CAH2035908.1"/>
    <property type="molecule type" value="Genomic_DNA"/>
</dbReference>